<organism evidence="1 2">
    <name type="scientific">Moorena producens PAL-8-15-08-1</name>
    <dbReference type="NCBI Taxonomy" id="1458985"/>
    <lineage>
        <taxon>Bacteria</taxon>
        <taxon>Bacillati</taxon>
        <taxon>Cyanobacteriota</taxon>
        <taxon>Cyanophyceae</taxon>
        <taxon>Coleofasciculales</taxon>
        <taxon>Coleofasciculaceae</taxon>
        <taxon>Moorena</taxon>
    </lineage>
</organism>
<dbReference type="RefSeq" id="WP_070395408.1">
    <property type="nucleotide sequence ID" value="NZ_CP017599.1"/>
</dbReference>
<evidence type="ECO:0000313" key="1">
    <source>
        <dbReference type="EMBL" id="AOX03015.1"/>
    </source>
</evidence>
<gene>
    <name evidence="1" type="ORF">BJP34_29420</name>
</gene>
<dbReference type="EMBL" id="CP017599">
    <property type="protein sequence ID" value="AOX03015.1"/>
    <property type="molecule type" value="Genomic_DNA"/>
</dbReference>
<proteinExistence type="predicted"/>
<dbReference type="InterPro" id="IPR023296">
    <property type="entry name" value="Glyco_hydro_beta-prop_sf"/>
</dbReference>
<name>A0A1D8TZK6_9CYAN</name>
<dbReference type="KEGG" id="mpro:BJP34_29420"/>
<dbReference type="Gene3D" id="2.115.10.20">
    <property type="entry name" value="Glycosyl hydrolase domain, family 43"/>
    <property type="match status" value="1"/>
</dbReference>
<dbReference type="OrthoDB" id="1413930at2"/>
<reference evidence="2" key="1">
    <citation type="submission" date="2016-10" db="EMBL/GenBank/DDBJ databases">
        <title>Comparative genomics uncovers the prolific and rare metabolic potential of the cyanobacterial genus Moorea.</title>
        <authorList>
            <person name="Leao T."/>
            <person name="Castelao G."/>
            <person name="Korobeynikov A."/>
            <person name="Monroe E.A."/>
            <person name="Podell S."/>
            <person name="Glukhov E."/>
            <person name="Allen E."/>
            <person name="Gerwick W.H."/>
            <person name="Gerwick L."/>
        </authorList>
    </citation>
    <scope>NUCLEOTIDE SEQUENCE [LARGE SCALE GENOMIC DNA]</scope>
    <source>
        <strain evidence="2">PAL-8-15-08-1</strain>
    </source>
</reference>
<protein>
    <recommendedName>
        <fullName evidence="3">Glycosyl hydrolase family 32 N-terminal domain-containing protein</fullName>
    </recommendedName>
</protein>
<dbReference type="STRING" id="1458985.BJP34_29420"/>
<dbReference type="AlphaFoldDB" id="A0A1D8TZK6"/>
<dbReference type="Proteomes" id="UP000177870">
    <property type="component" value="Chromosome"/>
</dbReference>
<sequence length="308" mass="35053">MKFPIKAVRFPINPIIKQGMPGLEGDRGANINGPSLIRVPNWIENPLGRYYLYFAHHLGKYIRLAYADSLEGEWKIYEQGTLHLDETTCLDHIASPDVHVDNEAQEIRMYFHGDYEGRDKYDQVTMLAKSQDGLHFTALPEILGPYYFRVFQHNGFHYAIANNWYGTVMNNRPIAGIVLRSKDGVTTFEPGQDFIPNLRHGAVLVKGDRLLVFYSRYGDAPERVLMSYVDLSKDWDKWIPSEPVTVIEPEMDYEGVALPIVSSEVGVAEEPVRELRDPAIYTEGEKTYLLYSVAGEEGIAIAELKFCD</sequence>
<dbReference type="SUPFAM" id="SSF75005">
    <property type="entry name" value="Arabinanase/levansucrase/invertase"/>
    <property type="match status" value="1"/>
</dbReference>
<evidence type="ECO:0008006" key="3">
    <source>
        <dbReference type="Google" id="ProtNLM"/>
    </source>
</evidence>
<accession>A0A1D8TZK6</accession>
<evidence type="ECO:0000313" key="2">
    <source>
        <dbReference type="Proteomes" id="UP000177870"/>
    </source>
</evidence>